<evidence type="ECO:0000313" key="7">
    <source>
        <dbReference type="EMBL" id="MFC3150816.1"/>
    </source>
</evidence>
<accession>A0ABV7HDT9</accession>
<evidence type="ECO:0000256" key="5">
    <source>
        <dbReference type="ARBA" id="ARBA00023136"/>
    </source>
</evidence>
<comment type="subcellular location">
    <subcellularLocation>
        <location evidence="1">Membrane</location>
        <topology evidence="1">Single-pass membrane protein</topology>
    </subcellularLocation>
</comment>
<evidence type="ECO:0000256" key="3">
    <source>
        <dbReference type="ARBA" id="ARBA00022692"/>
    </source>
</evidence>
<name>A0ABV7HDT9_9GAMM</name>
<reference evidence="8" key="1">
    <citation type="journal article" date="2019" name="Int. J. Syst. Evol. Microbiol.">
        <title>The Global Catalogue of Microorganisms (GCM) 10K type strain sequencing project: providing services to taxonomists for standard genome sequencing and annotation.</title>
        <authorList>
            <consortium name="The Broad Institute Genomics Platform"/>
            <consortium name="The Broad Institute Genome Sequencing Center for Infectious Disease"/>
            <person name="Wu L."/>
            <person name="Ma J."/>
        </authorList>
    </citation>
    <scope>NUCLEOTIDE SEQUENCE [LARGE SCALE GENOMIC DNA]</scope>
    <source>
        <strain evidence="8">KCTC 52438</strain>
    </source>
</reference>
<dbReference type="PANTHER" id="PTHR30093:SF44">
    <property type="entry name" value="TYPE II SECRETION SYSTEM CORE PROTEIN G"/>
    <property type="match status" value="1"/>
</dbReference>
<keyword evidence="3 6" id="KW-0812">Transmembrane</keyword>
<dbReference type="NCBIfam" id="TIGR02532">
    <property type="entry name" value="IV_pilin_GFxxxE"/>
    <property type="match status" value="1"/>
</dbReference>
<keyword evidence="2" id="KW-0488">Methylation</keyword>
<evidence type="ECO:0000256" key="6">
    <source>
        <dbReference type="SAM" id="Phobius"/>
    </source>
</evidence>
<dbReference type="PROSITE" id="PS00409">
    <property type="entry name" value="PROKAR_NTER_METHYL"/>
    <property type="match status" value="1"/>
</dbReference>
<organism evidence="7 8">
    <name type="scientific">Litoribrevibacter euphylliae</name>
    <dbReference type="NCBI Taxonomy" id="1834034"/>
    <lineage>
        <taxon>Bacteria</taxon>
        <taxon>Pseudomonadati</taxon>
        <taxon>Pseudomonadota</taxon>
        <taxon>Gammaproteobacteria</taxon>
        <taxon>Oceanospirillales</taxon>
        <taxon>Oceanospirillaceae</taxon>
        <taxon>Litoribrevibacter</taxon>
    </lineage>
</organism>
<dbReference type="EMBL" id="JBHRSZ010000002">
    <property type="protein sequence ID" value="MFC3150816.1"/>
    <property type="molecule type" value="Genomic_DNA"/>
</dbReference>
<dbReference type="RefSeq" id="WP_386718315.1">
    <property type="nucleotide sequence ID" value="NZ_JBHRSZ010000002.1"/>
</dbReference>
<evidence type="ECO:0000313" key="8">
    <source>
        <dbReference type="Proteomes" id="UP001595476"/>
    </source>
</evidence>
<dbReference type="Gene3D" id="3.30.700.10">
    <property type="entry name" value="Glycoprotein, Type 4 Pilin"/>
    <property type="match status" value="1"/>
</dbReference>
<dbReference type="Proteomes" id="UP001595476">
    <property type="component" value="Unassembled WGS sequence"/>
</dbReference>
<evidence type="ECO:0000256" key="1">
    <source>
        <dbReference type="ARBA" id="ARBA00004167"/>
    </source>
</evidence>
<protein>
    <submittedName>
        <fullName evidence="7">Type IV pilin protein</fullName>
    </submittedName>
</protein>
<evidence type="ECO:0000256" key="2">
    <source>
        <dbReference type="ARBA" id="ARBA00022481"/>
    </source>
</evidence>
<dbReference type="InterPro" id="IPR045584">
    <property type="entry name" value="Pilin-like"/>
</dbReference>
<sequence>MKHLHSGFSLIELMIVVAIIGIISAIAVPMYSGYVESSENSVADTHLNSIILFQEAYHLNNSTYLEGNMVGNDSGNPFYTELGFKPGPNGDNYTYDVEACGAGDISECFTATVFLTDSPSISVTYTKDP</sequence>
<dbReference type="SUPFAM" id="SSF54523">
    <property type="entry name" value="Pili subunits"/>
    <property type="match status" value="1"/>
</dbReference>
<comment type="caution">
    <text evidence="7">The sequence shown here is derived from an EMBL/GenBank/DDBJ whole genome shotgun (WGS) entry which is preliminary data.</text>
</comment>
<keyword evidence="8" id="KW-1185">Reference proteome</keyword>
<dbReference type="PANTHER" id="PTHR30093">
    <property type="entry name" value="GENERAL SECRETION PATHWAY PROTEIN G"/>
    <property type="match status" value="1"/>
</dbReference>
<dbReference type="InterPro" id="IPR012902">
    <property type="entry name" value="N_methyl_site"/>
</dbReference>
<gene>
    <name evidence="7" type="ORF">ACFOEK_07240</name>
</gene>
<keyword evidence="4 6" id="KW-1133">Transmembrane helix</keyword>
<dbReference type="Pfam" id="PF07963">
    <property type="entry name" value="N_methyl"/>
    <property type="match status" value="1"/>
</dbReference>
<feature type="transmembrane region" description="Helical" evidence="6">
    <location>
        <begin position="7"/>
        <end position="31"/>
    </location>
</feature>
<evidence type="ECO:0000256" key="4">
    <source>
        <dbReference type="ARBA" id="ARBA00022989"/>
    </source>
</evidence>
<keyword evidence="5 6" id="KW-0472">Membrane</keyword>
<proteinExistence type="predicted"/>